<dbReference type="Pfam" id="PF00440">
    <property type="entry name" value="TetR_N"/>
    <property type="match status" value="1"/>
</dbReference>
<gene>
    <name evidence="6" type="ORF">SAMN05421642_109175</name>
</gene>
<dbReference type="InterPro" id="IPR050109">
    <property type="entry name" value="HTH-type_TetR-like_transc_reg"/>
</dbReference>
<dbReference type="PANTHER" id="PTHR30055:SF237">
    <property type="entry name" value="TRANSCRIPTIONAL REPRESSOR MCE3R"/>
    <property type="match status" value="1"/>
</dbReference>
<evidence type="ECO:0000259" key="5">
    <source>
        <dbReference type="PROSITE" id="PS50977"/>
    </source>
</evidence>
<dbReference type="Gene3D" id="1.10.357.10">
    <property type="entry name" value="Tetracycline Repressor, domain 2"/>
    <property type="match status" value="1"/>
</dbReference>
<dbReference type="EMBL" id="FZOW01000009">
    <property type="protein sequence ID" value="SNT11434.1"/>
    <property type="molecule type" value="Genomic_DNA"/>
</dbReference>
<evidence type="ECO:0000256" key="3">
    <source>
        <dbReference type="ARBA" id="ARBA00023163"/>
    </source>
</evidence>
<evidence type="ECO:0000313" key="7">
    <source>
        <dbReference type="Proteomes" id="UP000198327"/>
    </source>
</evidence>
<keyword evidence="1" id="KW-0805">Transcription regulation</keyword>
<protein>
    <submittedName>
        <fullName evidence="6">DNA-binding transcriptional regulator, AcrR family</fullName>
    </submittedName>
</protein>
<proteinExistence type="predicted"/>
<dbReference type="RefSeq" id="WP_089248146.1">
    <property type="nucleotide sequence ID" value="NZ_FZOW01000009.1"/>
</dbReference>
<name>A0A239K2V1_9NOCA</name>
<dbReference type="Proteomes" id="UP000198327">
    <property type="component" value="Unassembled WGS sequence"/>
</dbReference>
<dbReference type="InterPro" id="IPR001647">
    <property type="entry name" value="HTH_TetR"/>
</dbReference>
<dbReference type="FunFam" id="1.10.10.60:FF:000141">
    <property type="entry name" value="TetR family transcriptional regulator"/>
    <property type="match status" value="1"/>
</dbReference>
<feature type="domain" description="HTH tetR-type" evidence="5">
    <location>
        <begin position="1"/>
        <end position="61"/>
    </location>
</feature>
<dbReference type="PROSITE" id="PS50977">
    <property type="entry name" value="HTH_TETR_2"/>
    <property type="match status" value="1"/>
</dbReference>
<dbReference type="SUPFAM" id="SSF46689">
    <property type="entry name" value="Homeodomain-like"/>
    <property type="match status" value="1"/>
</dbReference>
<dbReference type="PRINTS" id="PR00455">
    <property type="entry name" value="HTHTETR"/>
</dbReference>
<dbReference type="PROSITE" id="PS01081">
    <property type="entry name" value="HTH_TETR_1"/>
    <property type="match status" value="1"/>
</dbReference>
<dbReference type="Pfam" id="PF17932">
    <property type="entry name" value="TetR_C_24"/>
    <property type="match status" value="1"/>
</dbReference>
<dbReference type="InterPro" id="IPR009057">
    <property type="entry name" value="Homeodomain-like_sf"/>
</dbReference>
<dbReference type="GO" id="GO:0003700">
    <property type="term" value="F:DNA-binding transcription factor activity"/>
    <property type="evidence" value="ECO:0007669"/>
    <property type="project" value="TreeGrafter"/>
</dbReference>
<keyword evidence="3" id="KW-0804">Transcription</keyword>
<dbReference type="Gene3D" id="1.10.10.60">
    <property type="entry name" value="Homeodomain-like"/>
    <property type="match status" value="1"/>
</dbReference>
<dbReference type="AlphaFoldDB" id="A0A239K2V1"/>
<keyword evidence="7" id="KW-1185">Reference proteome</keyword>
<sequence length="183" mass="20158">MDRNRRILDAAAELFYEKGFHGTSVDELGTRAGVSGPAVYRHFAGKDEILAALFDEAMDILLAAVEPIHDGAGDDLERLIRHHVEFAIGNRHLVNVSQREDRSLVQPFKRRVDRRRKKYVEGWEAAVGRYLPDATSTQVSVVTQTCLGMIFSISYWPTSATKSSTLTDSVVAIALGGVDAAGR</sequence>
<reference evidence="7" key="1">
    <citation type="submission" date="2017-06" db="EMBL/GenBank/DDBJ databases">
        <authorList>
            <person name="Varghese N."/>
            <person name="Submissions S."/>
        </authorList>
    </citation>
    <scope>NUCLEOTIDE SEQUENCE [LARGE SCALE GENOMIC DNA]</scope>
    <source>
        <strain evidence="7">JCM 23211</strain>
    </source>
</reference>
<dbReference type="OrthoDB" id="9779746at2"/>
<evidence type="ECO:0000256" key="1">
    <source>
        <dbReference type="ARBA" id="ARBA00023015"/>
    </source>
</evidence>
<dbReference type="InterPro" id="IPR023772">
    <property type="entry name" value="DNA-bd_HTH_TetR-type_CS"/>
</dbReference>
<evidence type="ECO:0000256" key="2">
    <source>
        <dbReference type="ARBA" id="ARBA00023125"/>
    </source>
</evidence>
<dbReference type="InterPro" id="IPR041490">
    <property type="entry name" value="KstR2_TetR_C"/>
</dbReference>
<feature type="DNA-binding region" description="H-T-H motif" evidence="4">
    <location>
        <begin position="24"/>
        <end position="43"/>
    </location>
</feature>
<dbReference type="PANTHER" id="PTHR30055">
    <property type="entry name" value="HTH-TYPE TRANSCRIPTIONAL REGULATOR RUTR"/>
    <property type="match status" value="1"/>
</dbReference>
<organism evidence="6 7">
    <name type="scientific">Rhodococcoides kyotonense</name>
    <dbReference type="NCBI Taxonomy" id="398843"/>
    <lineage>
        <taxon>Bacteria</taxon>
        <taxon>Bacillati</taxon>
        <taxon>Actinomycetota</taxon>
        <taxon>Actinomycetes</taxon>
        <taxon>Mycobacteriales</taxon>
        <taxon>Nocardiaceae</taxon>
        <taxon>Rhodococcoides</taxon>
    </lineage>
</organism>
<evidence type="ECO:0000256" key="4">
    <source>
        <dbReference type="PROSITE-ProRule" id="PRU00335"/>
    </source>
</evidence>
<dbReference type="GO" id="GO:0000976">
    <property type="term" value="F:transcription cis-regulatory region binding"/>
    <property type="evidence" value="ECO:0007669"/>
    <property type="project" value="TreeGrafter"/>
</dbReference>
<evidence type="ECO:0000313" key="6">
    <source>
        <dbReference type="EMBL" id="SNT11434.1"/>
    </source>
</evidence>
<accession>A0A239K2V1</accession>
<keyword evidence="2 4" id="KW-0238">DNA-binding</keyword>
<dbReference type="GO" id="GO:0045892">
    <property type="term" value="P:negative regulation of DNA-templated transcription"/>
    <property type="evidence" value="ECO:0007669"/>
    <property type="project" value="UniProtKB-ARBA"/>
</dbReference>